<evidence type="ECO:0000313" key="2">
    <source>
        <dbReference type="EMBL" id="KWX00340.1"/>
    </source>
</evidence>
<dbReference type="Proteomes" id="UP000070659">
    <property type="component" value="Unassembled WGS sequence"/>
</dbReference>
<organism evidence="2 5">
    <name type="scientific">Carbonactinospora thermoautotrophica</name>
    <dbReference type="NCBI Taxonomy" id="1469144"/>
    <lineage>
        <taxon>Bacteria</taxon>
        <taxon>Bacillati</taxon>
        <taxon>Actinomycetota</taxon>
        <taxon>Actinomycetes</taxon>
        <taxon>Kitasatosporales</taxon>
        <taxon>Carbonactinosporaceae</taxon>
        <taxon>Carbonactinospora</taxon>
    </lineage>
</organism>
<feature type="transmembrane region" description="Helical" evidence="1">
    <location>
        <begin position="49"/>
        <end position="71"/>
    </location>
</feature>
<dbReference type="AlphaFoldDB" id="A0A132MRI7"/>
<accession>A0A132MRI7</accession>
<keyword evidence="1" id="KW-0472">Membrane</keyword>
<keyword evidence="1" id="KW-1133">Transmembrane helix</keyword>
<dbReference type="EMBL" id="JYIK01000273">
    <property type="protein sequence ID" value="KWX10786.1"/>
    <property type="molecule type" value="Genomic_DNA"/>
</dbReference>
<keyword evidence="1" id="KW-0812">Transmembrane</keyword>
<dbReference type="Pfam" id="PF14019">
    <property type="entry name" value="DUF4235"/>
    <property type="match status" value="1"/>
</dbReference>
<evidence type="ECO:0008006" key="6">
    <source>
        <dbReference type="Google" id="ProtNLM"/>
    </source>
</evidence>
<evidence type="ECO:0000313" key="4">
    <source>
        <dbReference type="Proteomes" id="UP000070598"/>
    </source>
</evidence>
<dbReference type="Proteomes" id="UP000070598">
    <property type="component" value="Unassembled WGS sequence"/>
</dbReference>
<comment type="caution">
    <text evidence="2">The sequence shown here is derived from an EMBL/GenBank/DDBJ whole genome shotgun (WGS) entry which is preliminary data.</text>
</comment>
<dbReference type="OrthoDB" id="6293727at2"/>
<dbReference type="RefSeq" id="WP_066888129.1">
    <property type="nucleotide sequence ID" value="NZ_CP171739.1"/>
</dbReference>
<proteinExistence type="predicted"/>
<gene>
    <name evidence="2" type="ORF">TH66_16080</name>
    <name evidence="3" type="ORF">TR74_01555</name>
</gene>
<dbReference type="EMBL" id="JYIJ01000018">
    <property type="protein sequence ID" value="KWX00340.1"/>
    <property type="molecule type" value="Genomic_DNA"/>
</dbReference>
<reference evidence="2 5" key="2">
    <citation type="submission" date="2015-02" db="EMBL/GenBank/DDBJ databases">
        <title>Physiological reanalysis, assessment of diazotrophy, and genome sequences of multiple isolates of Streptomyces thermoautotrophicus.</title>
        <authorList>
            <person name="MacKellar D.C."/>
            <person name="Lieber L."/>
            <person name="Norman J."/>
            <person name="Bolger A."/>
            <person name="Tobin C."/>
            <person name="Murray J.W."/>
            <person name="Prell J."/>
        </authorList>
    </citation>
    <scope>NUCLEOTIDE SEQUENCE [LARGE SCALE GENOMIC DNA]</scope>
    <source>
        <strain evidence="2 5">UBT1</strain>
    </source>
</reference>
<sequence length="93" mass="10002">MAGAKVAWKAFGGLSTVAAALLARKVGEQTWKRAFGRQPPKKPESPDTTWYEAVGWVVASGALVGIMRVFAARKAANYWKRSTGRLPPGLEAT</sequence>
<name>A0A132MRI7_9ACTN</name>
<dbReference type="PATRIC" id="fig|1469144.8.peg.2249"/>
<evidence type="ECO:0000313" key="3">
    <source>
        <dbReference type="EMBL" id="KWX10786.1"/>
    </source>
</evidence>
<evidence type="ECO:0000313" key="5">
    <source>
        <dbReference type="Proteomes" id="UP000070659"/>
    </source>
</evidence>
<protein>
    <recommendedName>
        <fullName evidence="6">DUF4235 domain-containing protein</fullName>
    </recommendedName>
</protein>
<evidence type="ECO:0000256" key="1">
    <source>
        <dbReference type="SAM" id="Phobius"/>
    </source>
</evidence>
<reference evidence="4" key="1">
    <citation type="submission" date="2015-02" db="EMBL/GenBank/DDBJ databases">
        <title>Physiological reanalysis, assessment of diazotrophy, and genome sequences of multiple isolates of Streptomyces thermoautotrophicus.</title>
        <authorList>
            <person name="MacKellar D.C."/>
            <person name="Lieber L."/>
            <person name="Norman J."/>
            <person name="Bolger A."/>
            <person name="Tobin C."/>
            <person name="Murray J.W."/>
            <person name="Friesen M."/>
            <person name="Prell J."/>
        </authorList>
    </citation>
    <scope>NUCLEOTIDE SEQUENCE [LARGE SCALE GENOMIC DNA]</scope>
    <source>
        <strain evidence="4">UBT1</strain>
    </source>
</reference>
<dbReference type="InterPro" id="IPR025329">
    <property type="entry name" value="DUF4235"/>
</dbReference>